<dbReference type="EMBL" id="JAOTGY010000003">
    <property type="protein sequence ID" value="MDB6257556.1"/>
    <property type="molecule type" value="Genomic_DNA"/>
</dbReference>
<evidence type="ECO:0008006" key="3">
    <source>
        <dbReference type="Google" id="ProtNLM"/>
    </source>
</evidence>
<dbReference type="Proteomes" id="UP001141981">
    <property type="component" value="Unassembled WGS sequence"/>
</dbReference>
<gene>
    <name evidence="1" type="ORF">ODU72_02505</name>
</gene>
<sequence>MNFLFTVASPLISKIILRMQEVLPNISLNIHQKNSFAKDLEQFDFIISTAKIPNFNSIPITTEKLLIGAKKGILPNKDFIELKELEKYIFVGLDKKRAATNYRSIFKCSQNQTQLSISIR</sequence>
<evidence type="ECO:0000313" key="2">
    <source>
        <dbReference type="Proteomes" id="UP001141981"/>
    </source>
</evidence>
<protein>
    <recommendedName>
        <fullName evidence="3">Transcriptional regulator</fullName>
    </recommendedName>
</protein>
<accession>A0A9X3W3G1</accession>
<evidence type="ECO:0000313" key="1">
    <source>
        <dbReference type="EMBL" id="MDB6257556.1"/>
    </source>
</evidence>
<dbReference type="RefSeq" id="WP_271864378.1">
    <property type="nucleotide sequence ID" value="NZ_JAOTGR010000004.1"/>
</dbReference>
<comment type="caution">
    <text evidence="1">The sequence shown here is derived from an EMBL/GenBank/DDBJ whole genome shotgun (WGS) entry which is preliminary data.</text>
</comment>
<name>A0A9X3W3G1_LACAM</name>
<reference evidence="1" key="1">
    <citation type="journal article" date="2022" name="Microorganisms">
        <title>Antibiotic Susceptibility, Resistance Gene Determinants and Corresponding Genomic Regions in Lactobacillus amylovorus Isolates Derived from Wild Boars and Domestic Pigs.</title>
        <authorList>
            <person name="Moravkova M."/>
            <person name="Kostovova I."/>
            <person name="Kavanova K."/>
            <person name="Pechar R."/>
            <person name="Stanek S."/>
            <person name="Brychta A."/>
            <person name="Zeman M."/>
            <person name="Kubasova T."/>
        </authorList>
    </citation>
    <scope>NUCLEOTIDE SEQUENCE</scope>
    <source>
        <strain evidence="1">M490A</strain>
    </source>
</reference>
<organism evidence="1 2">
    <name type="scientific">Lactobacillus amylovorus</name>
    <dbReference type="NCBI Taxonomy" id="1604"/>
    <lineage>
        <taxon>Bacteria</taxon>
        <taxon>Bacillati</taxon>
        <taxon>Bacillota</taxon>
        <taxon>Bacilli</taxon>
        <taxon>Lactobacillales</taxon>
        <taxon>Lactobacillaceae</taxon>
        <taxon>Lactobacillus</taxon>
    </lineage>
</organism>
<reference evidence="1" key="2">
    <citation type="submission" date="2022-10" db="EMBL/GenBank/DDBJ databases">
        <authorList>
            <person name="Kostovova I."/>
            <person name="Moravkova M."/>
            <person name="Pechar R."/>
        </authorList>
    </citation>
    <scope>NUCLEOTIDE SEQUENCE</scope>
    <source>
        <strain evidence="1">M490A</strain>
    </source>
</reference>
<dbReference type="AlphaFoldDB" id="A0A9X3W3G1"/>
<proteinExistence type="predicted"/>